<comment type="caution">
    <text evidence="2">The sequence shown here is derived from an EMBL/GenBank/DDBJ whole genome shotgun (WGS) entry which is preliminary data.</text>
</comment>
<protein>
    <submittedName>
        <fullName evidence="2">Uncharacterized protein</fullName>
    </submittedName>
</protein>
<accession>A0A6L5JZL1</accession>
<dbReference type="Proteomes" id="UP000480275">
    <property type="component" value="Unassembled WGS sequence"/>
</dbReference>
<sequence length="229" mass="25153">MQIILLALAALLFLSHLLCETLASFVRYNFAGIGRHMQGVAVSNYFGIASRGFVAAYGVLASLIVERHYPLGWQYVLALSLTLICGGLASLLLSRINVSINATVPGKKIAFQHGAGMLYFYFERFFCYRVKIAWVSSVFVGVQFAAIVVAYGLCFYFPNNRLFIISLVPVIGMLGTLVTVVFVEPKLARIVDEDNSLAHAVSQEFMRARAISFFFSAAILVFLAAVLEG</sequence>
<dbReference type="EMBL" id="WIXJ01000018">
    <property type="protein sequence ID" value="MQY52757.1"/>
    <property type="molecule type" value="Genomic_DNA"/>
</dbReference>
<dbReference type="AlphaFoldDB" id="A0A6L5JZL1"/>
<feature type="transmembrane region" description="Helical" evidence="1">
    <location>
        <begin position="132"/>
        <end position="155"/>
    </location>
</feature>
<keyword evidence="1" id="KW-0472">Membrane</keyword>
<name>A0A6L5JZL1_RHOTE</name>
<reference evidence="2 3" key="1">
    <citation type="submission" date="2019-10" db="EMBL/GenBank/DDBJ databases">
        <title>Whole-genome sequence of the purple nonsulfur photosynthetic bacterium Rhodocyclus tenuis.</title>
        <authorList>
            <person name="Kyndt J.A."/>
            <person name="Meyer T.E."/>
        </authorList>
    </citation>
    <scope>NUCLEOTIDE SEQUENCE [LARGE SCALE GENOMIC DNA]</scope>
    <source>
        <strain evidence="2 3">DSM 110</strain>
    </source>
</reference>
<evidence type="ECO:0000256" key="1">
    <source>
        <dbReference type="SAM" id="Phobius"/>
    </source>
</evidence>
<feature type="transmembrane region" description="Helical" evidence="1">
    <location>
        <begin position="210"/>
        <end position="227"/>
    </location>
</feature>
<organism evidence="2 3">
    <name type="scientific">Rhodocyclus tenuis</name>
    <name type="common">Rhodospirillum tenue</name>
    <dbReference type="NCBI Taxonomy" id="1066"/>
    <lineage>
        <taxon>Bacteria</taxon>
        <taxon>Pseudomonadati</taxon>
        <taxon>Pseudomonadota</taxon>
        <taxon>Betaproteobacteria</taxon>
        <taxon>Rhodocyclales</taxon>
        <taxon>Rhodocyclaceae</taxon>
        <taxon>Rhodocyclus</taxon>
    </lineage>
</organism>
<feature type="transmembrane region" description="Helical" evidence="1">
    <location>
        <begin position="72"/>
        <end position="93"/>
    </location>
</feature>
<keyword evidence="1" id="KW-1133">Transmembrane helix</keyword>
<proteinExistence type="predicted"/>
<gene>
    <name evidence="2" type="ORF">GHK24_13355</name>
</gene>
<feature type="transmembrane region" description="Helical" evidence="1">
    <location>
        <begin position="162"/>
        <end position="183"/>
    </location>
</feature>
<keyword evidence="1" id="KW-0812">Transmembrane</keyword>
<feature type="transmembrane region" description="Helical" evidence="1">
    <location>
        <begin position="43"/>
        <end position="65"/>
    </location>
</feature>
<evidence type="ECO:0000313" key="3">
    <source>
        <dbReference type="Proteomes" id="UP000480275"/>
    </source>
</evidence>
<evidence type="ECO:0000313" key="2">
    <source>
        <dbReference type="EMBL" id="MQY52757.1"/>
    </source>
</evidence>